<evidence type="ECO:0000313" key="3">
    <source>
        <dbReference type="EMBL" id="CAH3192309.1"/>
    </source>
</evidence>
<feature type="transmembrane region" description="Helical" evidence="1">
    <location>
        <begin position="75"/>
        <end position="99"/>
    </location>
</feature>
<dbReference type="Proteomes" id="UP001159427">
    <property type="component" value="Unassembled WGS sequence"/>
</dbReference>
<keyword evidence="1" id="KW-0472">Membrane</keyword>
<proteinExistence type="predicted"/>
<accession>A0ABN8SML2</accession>
<keyword evidence="4" id="KW-1185">Reference proteome</keyword>
<evidence type="ECO:0008006" key="5">
    <source>
        <dbReference type="Google" id="ProtNLM"/>
    </source>
</evidence>
<evidence type="ECO:0000313" key="4">
    <source>
        <dbReference type="Proteomes" id="UP001159427"/>
    </source>
</evidence>
<keyword evidence="2" id="KW-0732">Signal</keyword>
<dbReference type="Gene3D" id="1.20.1070.10">
    <property type="entry name" value="Rhodopsin 7-helix transmembrane proteins"/>
    <property type="match status" value="1"/>
</dbReference>
<keyword evidence="1" id="KW-0812">Transmembrane</keyword>
<organism evidence="3 4">
    <name type="scientific">Porites evermanni</name>
    <dbReference type="NCBI Taxonomy" id="104178"/>
    <lineage>
        <taxon>Eukaryota</taxon>
        <taxon>Metazoa</taxon>
        <taxon>Cnidaria</taxon>
        <taxon>Anthozoa</taxon>
        <taxon>Hexacorallia</taxon>
        <taxon>Scleractinia</taxon>
        <taxon>Fungiina</taxon>
        <taxon>Poritidae</taxon>
        <taxon>Porites</taxon>
    </lineage>
</organism>
<evidence type="ECO:0000256" key="2">
    <source>
        <dbReference type="SAM" id="SignalP"/>
    </source>
</evidence>
<gene>
    <name evidence="3" type="ORF">PEVE_00023673</name>
</gene>
<feature type="transmembrane region" description="Helical" evidence="1">
    <location>
        <begin position="111"/>
        <end position="129"/>
    </location>
</feature>
<feature type="signal peptide" evidence="2">
    <location>
        <begin position="1"/>
        <end position="18"/>
    </location>
</feature>
<reference evidence="3 4" key="1">
    <citation type="submission" date="2022-05" db="EMBL/GenBank/DDBJ databases">
        <authorList>
            <consortium name="Genoscope - CEA"/>
            <person name="William W."/>
        </authorList>
    </citation>
    <scope>NUCLEOTIDE SEQUENCE [LARGE SCALE GENOMIC DNA]</scope>
</reference>
<keyword evidence="1" id="KW-1133">Transmembrane helix</keyword>
<protein>
    <recommendedName>
        <fullName evidence="5">G-protein coupled receptors family 1 profile domain-containing protein</fullName>
    </recommendedName>
</protein>
<dbReference type="SUPFAM" id="SSF81321">
    <property type="entry name" value="Family A G protein-coupled receptor-like"/>
    <property type="match status" value="1"/>
</dbReference>
<evidence type="ECO:0000256" key="1">
    <source>
        <dbReference type="SAM" id="Phobius"/>
    </source>
</evidence>
<dbReference type="EMBL" id="CALNXI010003141">
    <property type="protein sequence ID" value="CAH3192309.1"/>
    <property type="molecule type" value="Genomic_DNA"/>
</dbReference>
<name>A0ABN8SML2_9CNID</name>
<comment type="caution">
    <text evidence="3">The sequence shown here is derived from an EMBL/GenBank/DDBJ whole genome shotgun (WGS) entry which is preliminary data.</text>
</comment>
<feature type="transmembrane region" description="Helical" evidence="1">
    <location>
        <begin position="20"/>
        <end position="42"/>
    </location>
</feature>
<feature type="chain" id="PRO_5045159433" description="G-protein coupled receptors family 1 profile domain-containing protein" evidence="2">
    <location>
        <begin position="19"/>
        <end position="144"/>
    </location>
</feature>
<sequence>MWLLLTILFQFVLPSPQGLVFVHVCGAVFMILPPLNCIRVLLCIRRHNAHLVVAAPSQMTKVFQQRRKACSQATIDMCIITVSLFASISPGMVMMLLQIRYPGIHSILHPWSFTMSSITSSINPVIYFGRNKNLRRALKSIMNL</sequence>